<feature type="transmembrane region" description="Helical" evidence="6">
    <location>
        <begin position="136"/>
        <end position="155"/>
    </location>
</feature>
<evidence type="ECO:0000313" key="7">
    <source>
        <dbReference type="EMBL" id="GAA5066865.1"/>
    </source>
</evidence>
<feature type="transmembrane region" description="Helical" evidence="6">
    <location>
        <begin position="254"/>
        <end position="271"/>
    </location>
</feature>
<gene>
    <name evidence="7" type="ORF">GCM10025759_00760</name>
</gene>
<sequence length="317" mass="34131">MSRPRLRWLRRLVFYAFLVLVAYLLVRQARAVDWSQVRAALAAYDAATLAVAASLTLASYVLYACYDLGARRYARHTLPASRTTAISMTCYAFSLNLGALVGGAGLRYRLYMHAGLGIGTIGRIVAFTISTNWLGYLLLAGGLFIAGQVVAPPQWHLGARALPWLGAAMLVVCVLYLVACRAMHGRVFHVRGHHFRLPSVPLGLLQFALAACNWSLMAALLHVLMPHGTPYTAVLGTLLLAAVASAVAHIPAGIGVLEAVFIALLGHRIPAPQLLAALLAYRAFYYLGPLLLAVVGNALLEARPRADGRRHSSSQSV</sequence>
<evidence type="ECO:0000256" key="6">
    <source>
        <dbReference type="SAM" id="Phobius"/>
    </source>
</evidence>
<evidence type="ECO:0000256" key="4">
    <source>
        <dbReference type="ARBA" id="ARBA00022989"/>
    </source>
</evidence>
<organism evidence="7 8">
    <name type="scientific">Lysobacter panacisoli</name>
    <dbReference type="NCBI Taxonomy" id="1255263"/>
    <lineage>
        <taxon>Bacteria</taxon>
        <taxon>Pseudomonadati</taxon>
        <taxon>Pseudomonadota</taxon>
        <taxon>Gammaproteobacteria</taxon>
        <taxon>Lysobacterales</taxon>
        <taxon>Lysobacteraceae</taxon>
        <taxon>Lysobacter</taxon>
    </lineage>
</organism>
<feature type="transmembrane region" description="Helical" evidence="6">
    <location>
        <begin position="110"/>
        <end position="129"/>
    </location>
</feature>
<feature type="transmembrane region" description="Helical" evidence="6">
    <location>
        <begin position="84"/>
        <end position="104"/>
    </location>
</feature>
<keyword evidence="2" id="KW-1003">Cell membrane</keyword>
<dbReference type="RefSeq" id="WP_233264082.1">
    <property type="nucleotide sequence ID" value="NZ_BAABKY010000001.1"/>
</dbReference>
<dbReference type="InterPro" id="IPR022791">
    <property type="entry name" value="L-PG_synthase/AglD"/>
</dbReference>
<accession>A0ABP9KZG7</accession>
<keyword evidence="4 6" id="KW-1133">Transmembrane helix</keyword>
<evidence type="ECO:0000256" key="2">
    <source>
        <dbReference type="ARBA" id="ARBA00022475"/>
    </source>
</evidence>
<keyword evidence="5 6" id="KW-0472">Membrane</keyword>
<protein>
    <submittedName>
        <fullName evidence="7">Lysylphosphatidylglycerol synthase domain-containing protein</fullName>
    </submittedName>
</protein>
<feature type="transmembrane region" description="Helical" evidence="6">
    <location>
        <begin position="161"/>
        <end position="179"/>
    </location>
</feature>
<dbReference type="Proteomes" id="UP001501083">
    <property type="component" value="Unassembled WGS sequence"/>
</dbReference>
<feature type="transmembrane region" description="Helical" evidence="6">
    <location>
        <begin position="41"/>
        <end position="63"/>
    </location>
</feature>
<evidence type="ECO:0000313" key="8">
    <source>
        <dbReference type="Proteomes" id="UP001501083"/>
    </source>
</evidence>
<feature type="transmembrane region" description="Helical" evidence="6">
    <location>
        <begin position="283"/>
        <end position="300"/>
    </location>
</feature>
<comment type="subcellular location">
    <subcellularLocation>
        <location evidence="1">Cell membrane</location>
        <topology evidence="1">Multi-pass membrane protein</topology>
    </subcellularLocation>
</comment>
<dbReference type="Pfam" id="PF03706">
    <property type="entry name" value="LPG_synthase_TM"/>
    <property type="match status" value="1"/>
</dbReference>
<dbReference type="EMBL" id="BAABKY010000001">
    <property type="protein sequence ID" value="GAA5066865.1"/>
    <property type="molecule type" value="Genomic_DNA"/>
</dbReference>
<proteinExistence type="predicted"/>
<evidence type="ECO:0000256" key="5">
    <source>
        <dbReference type="ARBA" id="ARBA00023136"/>
    </source>
</evidence>
<feature type="transmembrane region" description="Helical" evidence="6">
    <location>
        <begin position="200"/>
        <end position="224"/>
    </location>
</feature>
<reference evidence="8" key="1">
    <citation type="journal article" date="2019" name="Int. J. Syst. Evol. Microbiol.">
        <title>The Global Catalogue of Microorganisms (GCM) 10K type strain sequencing project: providing services to taxonomists for standard genome sequencing and annotation.</title>
        <authorList>
            <consortium name="The Broad Institute Genomics Platform"/>
            <consortium name="The Broad Institute Genome Sequencing Center for Infectious Disease"/>
            <person name="Wu L."/>
            <person name="Ma J."/>
        </authorList>
    </citation>
    <scope>NUCLEOTIDE SEQUENCE [LARGE SCALE GENOMIC DNA]</scope>
    <source>
        <strain evidence="8">JCM 19212</strain>
    </source>
</reference>
<evidence type="ECO:0000256" key="3">
    <source>
        <dbReference type="ARBA" id="ARBA00022692"/>
    </source>
</evidence>
<evidence type="ECO:0000256" key="1">
    <source>
        <dbReference type="ARBA" id="ARBA00004651"/>
    </source>
</evidence>
<comment type="caution">
    <text evidence="7">The sequence shown here is derived from an EMBL/GenBank/DDBJ whole genome shotgun (WGS) entry which is preliminary data.</text>
</comment>
<keyword evidence="8" id="KW-1185">Reference proteome</keyword>
<keyword evidence="3 6" id="KW-0812">Transmembrane</keyword>
<name>A0ABP9KZG7_9GAMM</name>